<keyword evidence="6" id="KW-0472">Membrane</keyword>
<name>L8H2D3_ACACF</name>
<evidence type="ECO:0000256" key="1">
    <source>
        <dbReference type="ARBA" id="ARBA00022603"/>
    </source>
</evidence>
<keyword evidence="6" id="KW-0496">Mitochondrion</keyword>
<dbReference type="GO" id="GO:0032259">
    <property type="term" value="P:methylation"/>
    <property type="evidence" value="ECO:0007669"/>
    <property type="project" value="UniProtKB-KW"/>
</dbReference>
<protein>
    <recommendedName>
        <fullName evidence="6">2-methoxy-6-polyprenyl-1,4-benzoquinol methylase, mitochondrial</fullName>
        <ecNumber evidence="6">2.1.1.201</ecNumber>
    </recommendedName>
    <alternativeName>
        <fullName evidence="6">Ubiquinone biosynthesis methyltransferase COQ5</fullName>
    </alternativeName>
</protein>
<organism evidence="8 9">
    <name type="scientific">Acanthamoeba castellanii (strain ATCC 30010 / Neff)</name>
    <dbReference type="NCBI Taxonomy" id="1257118"/>
    <lineage>
        <taxon>Eukaryota</taxon>
        <taxon>Amoebozoa</taxon>
        <taxon>Discosea</taxon>
        <taxon>Longamoebia</taxon>
        <taxon>Centramoebida</taxon>
        <taxon>Acanthamoebidae</taxon>
        <taxon>Acanthamoeba</taxon>
    </lineage>
</organism>
<comment type="pathway">
    <text evidence="6">Cofactor biosynthesis; ubiquinone biosynthesis.</text>
</comment>
<dbReference type="Pfam" id="PF01209">
    <property type="entry name" value="Ubie_methyltran"/>
    <property type="match status" value="1"/>
</dbReference>
<keyword evidence="8" id="KW-0830">Ubiquinone</keyword>
<dbReference type="STRING" id="1257118.L8H2D3"/>
<dbReference type="Proteomes" id="UP000011083">
    <property type="component" value="Unassembled WGS sequence"/>
</dbReference>
<dbReference type="GeneID" id="14920453"/>
<evidence type="ECO:0000313" key="8">
    <source>
        <dbReference type="EMBL" id="ELR19629.1"/>
    </source>
</evidence>
<dbReference type="PROSITE" id="PS01184">
    <property type="entry name" value="UBIE_2"/>
    <property type="match status" value="1"/>
</dbReference>
<dbReference type="VEuPathDB" id="AmoebaDB:ACA1_198500"/>
<dbReference type="NCBIfam" id="TIGR01934">
    <property type="entry name" value="MenG_MenH_UbiE"/>
    <property type="match status" value="1"/>
</dbReference>
<dbReference type="InterPro" id="IPR023576">
    <property type="entry name" value="UbiE/COQ5_MeTrFase_CS"/>
</dbReference>
<evidence type="ECO:0000256" key="3">
    <source>
        <dbReference type="ARBA" id="ARBA00022688"/>
    </source>
</evidence>
<evidence type="ECO:0000256" key="7">
    <source>
        <dbReference type="SAM" id="MobiDB-lite"/>
    </source>
</evidence>
<comment type="subunit">
    <text evidence="5">Component of a multi-subunit COQ enzyme complex, composed of at least COQ3, COQ4, COQ5, COQ6, COQ7 and COQ9. Interacts with PYURF; the interaction is direct, stabilizes COQ5 protein and associates PYURF with COQ enzyme complex.</text>
</comment>
<dbReference type="UniPathway" id="UPA00232"/>
<dbReference type="Gene3D" id="3.40.50.150">
    <property type="entry name" value="Vaccinia Virus protein VP39"/>
    <property type="match status" value="1"/>
</dbReference>
<evidence type="ECO:0000256" key="6">
    <source>
        <dbReference type="HAMAP-Rule" id="MF_03191"/>
    </source>
</evidence>
<dbReference type="PROSITE" id="PS01183">
    <property type="entry name" value="UBIE_1"/>
    <property type="match status" value="1"/>
</dbReference>
<comment type="caution">
    <text evidence="6">Lacks conserved residue(s) required for the propagation of feature annotation.</text>
</comment>
<dbReference type="SUPFAM" id="SSF53335">
    <property type="entry name" value="S-adenosyl-L-methionine-dependent methyltransferases"/>
    <property type="match status" value="1"/>
</dbReference>
<dbReference type="OMA" id="MNDVMSM"/>
<feature type="binding site" evidence="6">
    <location>
        <position position="186"/>
    </location>
    <ligand>
        <name>S-adenosyl-L-methionine</name>
        <dbReference type="ChEBI" id="CHEBI:59789"/>
    </ligand>
</feature>
<dbReference type="KEGG" id="acan:ACA1_198500"/>
<keyword evidence="3 6" id="KW-0831">Ubiquinone biosynthesis</keyword>
<dbReference type="InterPro" id="IPR004033">
    <property type="entry name" value="UbiE/COQ5_MeTrFase"/>
</dbReference>
<dbReference type="PANTHER" id="PTHR43591">
    <property type="entry name" value="METHYLTRANSFERASE"/>
    <property type="match status" value="1"/>
</dbReference>
<dbReference type="RefSeq" id="XP_004341721.1">
    <property type="nucleotide sequence ID" value="XM_004341673.1"/>
</dbReference>
<evidence type="ECO:0000256" key="2">
    <source>
        <dbReference type="ARBA" id="ARBA00022679"/>
    </source>
</evidence>
<dbReference type="PROSITE" id="PS51608">
    <property type="entry name" value="SAM_MT_UBIE"/>
    <property type="match status" value="1"/>
</dbReference>
<dbReference type="AlphaFoldDB" id="L8H2D3"/>
<feature type="binding site" evidence="6">
    <location>
        <begin position="218"/>
        <end position="219"/>
    </location>
    <ligand>
        <name>S-adenosyl-L-methionine</name>
        <dbReference type="ChEBI" id="CHEBI:59789"/>
    </ligand>
</feature>
<comment type="subcellular location">
    <subcellularLocation>
        <location evidence="6">Mitochondrion inner membrane</location>
        <topology evidence="6">Peripheral membrane protein</topology>
        <orientation evidence="6">Matrix side</orientation>
    </subcellularLocation>
</comment>
<reference evidence="8 9" key="1">
    <citation type="journal article" date="2013" name="Genome Biol.">
        <title>Genome of Acanthamoeba castellanii highlights extensive lateral gene transfer and early evolution of tyrosine kinase signaling.</title>
        <authorList>
            <person name="Clarke M."/>
            <person name="Lohan A.J."/>
            <person name="Liu B."/>
            <person name="Lagkouvardos I."/>
            <person name="Roy S."/>
            <person name="Zafar N."/>
            <person name="Bertelli C."/>
            <person name="Schilde C."/>
            <person name="Kianianmomeni A."/>
            <person name="Burglin T.R."/>
            <person name="Frech C."/>
            <person name="Turcotte B."/>
            <person name="Kopec K.O."/>
            <person name="Synnott J.M."/>
            <person name="Choo C."/>
            <person name="Paponov I."/>
            <person name="Finkler A."/>
            <person name="Soon Heng Tan C."/>
            <person name="Hutchins A.P."/>
            <person name="Weinmeier T."/>
            <person name="Rattei T."/>
            <person name="Chu J.S."/>
            <person name="Gimenez G."/>
            <person name="Irimia M."/>
            <person name="Rigden D.J."/>
            <person name="Fitzpatrick D.A."/>
            <person name="Lorenzo-Morales J."/>
            <person name="Bateman A."/>
            <person name="Chiu C.H."/>
            <person name="Tang P."/>
            <person name="Hegemann P."/>
            <person name="Fromm H."/>
            <person name="Raoult D."/>
            <person name="Greub G."/>
            <person name="Miranda-Saavedra D."/>
            <person name="Chen N."/>
            <person name="Nash P."/>
            <person name="Ginger M.L."/>
            <person name="Horn M."/>
            <person name="Schaap P."/>
            <person name="Caler L."/>
            <person name="Loftus B."/>
        </authorList>
    </citation>
    <scope>NUCLEOTIDE SEQUENCE [LARGE SCALE GENOMIC DNA]</scope>
    <source>
        <strain evidence="8 9">Neff</strain>
    </source>
</reference>
<dbReference type="PANTHER" id="PTHR43591:SF24">
    <property type="entry name" value="2-METHOXY-6-POLYPRENYL-1,4-BENZOQUINOL METHYLASE, MITOCHONDRIAL"/>
    <property type="match status" value="1"/>
</dbReference>
<dbReference type="CDD" id="cd02440">
    <property type="entry name" value="AdoMet_MTases"/>
    <property type="match status" value="1"/>
</dbReference>
<gene>
    <name evidence="8" type="ORF">ACA1_198500</name>
</gene>
<dbReference type="FunFam" id="3.40.50.150:FF:000064">
    <property type="entry name" value="2-methoxy-6-polyprenyl-1,4-benzoquinol methylase, mitochondrial"/>
    <property type="match status" value="1"/>
</dbReference>
<feature type="region of interest" description="Disordered" evidence="7">
    <location>
        <begin position="58"/>
        <end position="81"/>
    </location>
</feature>
<accession>L8H2D3</accession>
<dbReference type="HAMAP" id="MF_01813">
    <property type="entry name" value="MenG_UbiE_methyltr"/>
    <property type="match status" value="1"/>
</dbReference>
<dbReference type="EMBL" id="KB007932">
    <property type="protein sequence ID" value="ELR19629.1"/>
    <property type="molecule type" value="Genomic_DNA"/>
</dbReference>
<sequence>MRKASTTTVPMFAGMGAVNRTVSNASFCLLPSFSFASNGAKSAVIGSLLQRTYSTSPSPAAASLHASPPPANAAPKQREEEEEVTHFGFKNVRAKEKASMVGEVFHRVASNYDLMNDVMSAGVHRYWKDRFVTTLNPLPGTRILDVAGGTGDIAFRCLDRMKSTSTFFSKAPGTGQRASSSVTVCDINPSMLAVGKERGIARGYTESTDPSVAWVVGDAEQLPIDDASMDAFTIAFGIRNCTHIDKVIKEAYRVLKKGGRFMCLEFSHLENHLMQQVYDTYSFQVIPVMGHVVAGDMDSYQRFPRQEVFADMIGQAGFRAVTFENLTFGVAAIHSGWKL</sequence>
<dbReference type="GO" id="GO:0031314">
    <property type="term" value="C:extrinsic component of mitochondrial inner membrane"/>
    <property type="evidence" value="ECO:0007669"/>
    <property type="project" value="UniProtKB-UniRule"/>
</dbReference>
<keyword evidence="9" id="KW-1185">Reference proteome</keyword>
<evidence type="ECO:0000256" key="5">
    <source>
        <dbReference type="ARBA" id="ARBA00046387"/>
    </source>
</evidence>
<comment type="function">
    <text evidence="6">Methyltransferase required for the conversion of 2-polyprenyl-6-methoxy-1,4-benzoquinol (DDMQH2) to 2-polyprenyl-3-methyl-6-methoxy-1,4-benzoquinol (DMQH2).</text>
</comment>
<dbReference type="OrthoDB" id="6329284at2759"/>
<dbReference type="EC" id="2.1.1.201" evidence="6"/>
<comment type="similarity">
    <text evidence="6">Belongs to the class I-like SAM-binding methyltransferase superfamily. MenG/UbiE family.</text>
</comment>
<evidence type="ECO:0000256" key="4">
    <source>
        <dbReference type="ARBA" id="ARBA00022691"/>
    </source>
</evidence>
<keyword evidence="6" id="KW-0999">Mitochondrion inner membrane</keyword>
<proteinExistence type="inferred from homology"/>
<feature type="binding site" evidence="6">
    <location>
        <position position="150"/>
    </location>
    <ligand>
        <name>S-adenosyl-L-methionine</name>
        <dbReference type="ChEBI" id="CHEBI:59789"/>
    </ligand>
</feature>
<keyword evidence="2 6" id="KW-0808">Transferase</keyword>
<dbReference type="GO" id="GO:0008425">
    <property type="term" value="F:2-methoxy-6-polyprenyl-1,4-benzoquinol methyltransferase activity"/>
    <property type="evidence" value="ECO:0007669"/>
    <property type="project" value="UniProtKB-UniRule"/>
</dbReference>
<comment type="catalytic activity">
    <reaction evidence="6">
        <text>a 2-methoxy-6-(all-trans-polyprenyl)benzene-1,4-diol + S-adenosyl-L-methionine = a 5-methoxy-2-methyl-3-(all-trans-polyprenyl)benzene-1,4-diol + S-adenosyl-L-homocysteine + H(+)</text>
        <dbReference type="Rhea" id="RHEA:28286"/>
        <dbReference type="Rhea" id="RHEA-COMP:10858"/>
        <dbReference type="Rhea" id="RHEA-COMP:10859"/>
        <dbReference type="ChEBI" id="CHEBI:15378"/>
        <dbReference type="ChEBI" id="CHEBI:57856"/>
        <dbReference type="ChEBI" id="CHEBI:59789"/>
        <dbReference type="ChEBI" id="CHEBI:84166"/>
        <dbReference type="ChEBI" id="CHEBI:84167"/>
        <dbReference type="EC" id="2.1.1.201"/>
    </reaction>
</comment>
<evidence type="ECO:0000313" key="9">
    <source>
        <dbReference type="Proteomes" id="UP000011083"/>
    </source>
</evidence>
<keyword evidence="4 6" id="KW-0949">S-adenosyl-L-methionine</keyword>
<keyword evidence="1 6" id="KW-0489">Methyltransferase</keyword>
<dbReference type="InterPro" id="IPR029063">
    <property type="entry name" value="SAM-dependent_MTases_sf"/>
</dbReference>